<dbReference type="GO" id="GO:0006355">
    <property type="term" value="P:regulation of DNA-templated transcription"/>
    <property type="evidence" value="ECO:0007669"/>
    <property type="project" value="InterPro"/>
</dbReference>
<feature type="modified residue" description="4-aspartylphosphate" evidence="2">
    <location>
        <position position="274"/>
    </location>
</feature>
<dbReference type="PROSITE" id="PS50110">
    <property type="entry name" value="RESPONSE_REGULATORY"/>
    <property type="match status" value="1"/>
</dbReference>
<dbReference type="OrthoDB" id="511602at2"/>
<keyword evidence="1 2" id="KW-0597">Phosphoprotein</keyword>
<dbReference type="Gene3D" id="3.30.450.20">
    <property type="entry name" value="PAS domain"/>
    <property type="match status" value="1"/>
</dbReference>
<dbReference type="InterPro" id="IPR035965">
    <property type="entry name" value="PAS-like_dom_sf"/>
</dbReference>
<sequence>MDDAEIRLYFHRLREQISAWQAHNLRTGQELEAALEDLHLIYEEMQTKLQMAEVVEQGLLQQNQQIALEYYRYQDWFDAAPIAYLVADVNGLILQANQAMAQLLNVPQRYLAGKPLTLYLAETDRANFRTKLNQLSPNAGPQVWQLNLCPRDDQPVVTEWHIAIALNPTGGIASLRIGIYPLSQGGMATGPETIADLIPAQPLEQIQAQGELAMSPLPPRLDGLRVLVVDDEADIRDFIIAVLEAHGIEVRAVASAAVALEEIERYRPDVLLSDIRMPDRDGYSLIRQIRALEAEQGRHLPAAAITAYLEEDREKAVRAGFEAHLHKLAQPREWIEMVAQLVEQTANRKLDELD</sequence>
<dbReference type="SUPFAM" id="SSF52172">
    <property type="entry name" value="CheY-like"/>
    <property type="match status" value="1"/>
</dbReference>
<dbReference type="PANTHER" id="PTHR44591">
    <property type="entry name" value="STRESS RESPONSE REGULATOR PROTEIN 1"/>
    <property type="match status" value="1"/>
</dbReference>
<organism evidence="5">
    <name type="scientific">Cyanothece sp. (strain PCC 7425 / ATCC 29141)</name>
    <dbReference type="NCBI Taxonomy" id="395961"/>
    <lineage>
        <taxon>Bacteria</taxon>
        <taxon>Bacillati</taxon>
        <taxon>Cyanobacteriota</taxon>
        <taxon>Cyanophyceae</taxon>
        <taxon>Gomontiellales</taxon>
        <taxon>Cyanothecaceae</taxon>
        <taxon>Cyanothece</taxon>
    </lineage>
</organism>
<feature type="domain" description="PAS" evidence="4">
    <location>
        <begin position="69"/>
        <end position="139"/>
    </location>
</feature>
<evidence type="ECO:0000313" key="5">
    <source>
        <dbReference type="EMBL" id="ACL46920.1"/>
    </source>
</evidence>
<dbReference type="InterPro" id="IPR000014">
    <property type="entry name" value="PAS"/>
</dbReference>
<evidence type="ECO:0000256" key="1">
    <source>
        <dbReference type="ARBA" id="ARBA00022553"/>
    </source>
</evidence>
<dbReference type="EMBL" id="CP001344">
    <property type="protein sequence ID" value="ACL46920.1"/>
    <property type="molecule type" value="Genomic_DNA"/>
</dbReference>
<dbReference type="eggNOG" id="COG0784">
    <property type="taxonomic scope" value="Bacteria"/>
</dbReference>
<dbReference type="AlphaFoldDB" id="B8HKS6"/>
<dbReference type="InterPro" id="IPR011006">
    <property type="entry name" value="CheY-like_superfamily"/>
</dbReference>
<evidence type="ECO:0000256" key="2">
    <source>
        <dbReference type="PROSITE-ProRule" id="PRU00169"/>
    </source>
</evidence>
<accession>B8HKS6</accession>
<reference evidence="5" key="1">
    <citation type="submission" date="2009-01" db="EMBL/GenBank/DDBJ databases">
        <title>Complete sequence of chromosome Cyanothece sp. PCC 7425.</title>
        <authorList>
            <consortium name="US DOE Joint Genome Institute"/>
            <person name="Lucas S."/>
            <person name="Copeland A."/>
            <person name="Lapidus A."/>
            <person name="Glavina del Rio T."/>
            <person name="Dalin E."/>
            <person name="Tice H."/>
            <person name="Bruce D."/>
            <person name="Goodwin L."/>
            <person name="Pitluck S."/>
            <person name="Sims D."/>
            <person name="Meineke L."/>
            <person name="Brettin T."/>
            <person name="Detter J.C."/>
            <person name="Han C."/>
            <person name="Larimer F."/>
            <person name="Land M."/>
            <person name="Hauser L."/>
            <person name="Kyrpides N."/>
            <person name="Ovchinnikova G."/>
            <person name="Liberton M."/>
            <person name="Stoeckel J."/>
            <person name="Banerjee A."/>
            <person name="Singh A."/>
            <person name="Page L."/>
            <person name="Sato H."/>
            <person name="Zhao L."/>
            <person name="Sherman L."/>
            <person name="Pakrasi H."/>
            <person name="Richardson P."/>
        </authorList>
    </citation>
    <scope>NUCLEOTIDE SEQUENCE</scope>
    <source>
        <strain evidence="5">PCC 7425</strain>
    </source>
</reference>
<evidence type="ECO:0000259" key="3">
    <source>
        <dbReference type="PROSITE" id="PS50110"/>
    </source>
</evidence>
<dbReference type="InterPro" id="IPR013767">
    <property type="entry name" value="PAS_fold"/>
</dbReference>
<dbReference type="GO" id="GO:0000160">
    <property type="term" value="P:phosphorelay signal transduction system"/>
    <property type="evidence" value="ECO:0007669"/>
    <property type="project" value="InterPro"/>
</dbReference>
<dbReference type="InterPro" id="IPR001789">
    <property type="entry name" value="Sig_transdc_resp-reg_receiver"/>
</dbReference>
<evidence type="ECO:0000259" key="4">
    <source>
        <dbReference type="PROSITE" id="PS50112"/>
    </source>
</evidence>
<gene>
    <name evidence="5" type="ordered locus">Cyan7425_4612</name>
</gene>
<dbReference type="PANTHER" id="PTHR44591:SF3">
    <property type="entry name" value="RESPONSE REGULATORY DOMAIN-CONTAINING PROTEIN"/>
    <property type="match status" value="1"/>
</dbReference>
<dbReference type="Pfam" id="PF00072">
    <property type="entry name" value="Response_reg"/>
    <property type="match status" value="1"/>
</dbReference>
<proteinExistence type="predicted"/>
<dbReference type="SUPFAM" id="SSF55785">
    <property type="entry name" value="PYP-like sensor domain (PAS domain)"/>
    <property type="match status" value="1"/>
</dbReference>
<dbReference type="Gene3D" id="3.40.50.2300">
    <property type="match status" value="1"/>
</dbReference>
<name>B8HKS6_CYAP4</name>
<protein>
    <submittedName>
        <fullName evidence="5">Putative PAS/PAC sensor protein</fullName>
    </submittedName>
</protein>
<dbReference type="Pfam" id="PF00989">
    <property type="entry name" value="PAS"/>
    <property type="match status" value="1"/>
</dbReference>
<dbReference type="HOGENOM" id="CLU_825765_0_0_3"/>
<dbReference type="STRING" id="395961.Cyan7425_4612"/>
<dbReference type="SMART" id="SM00448">
    <property type="entry name" value="REC"/>
    <property type="match status" value="1"/>
</dbReference>
<dbReference type="KEGG" id="cyn:Cyan7425_4612"/>
<feature type="domain" description="Response regulatory" evidence="3">
    <location>
        <begin position="225"/>
        <end position="342"/>
    </location>
</feature>
<dbReference type="CDD" id="cd00130">
    <property type="entry name" value="PAS"/>
    <property type="match status" value="1"/>
</dbReference>
<dbReference type="PROSITE" id="PS50112">
    <property type="entry name" value="PAS"/>
    <property type="match status" value="1"/>
</dbReference>
<dbReference type="InterPro" id="IPR050595">
    <property type="entry name" value="Bact_response_regulator"/>
</dbReference>
<dbReference type="SMART" id="SM00091">
    <property type="entry name" value="PAS"/>
    <property type="match status" value="1"/>
</dbReference>